<dbReference type="EMBL" id="JAQIZT010000001">
    <property type="protein sequence ID" value="KAJ7015276.1"/>
    <property type="molecule type" value="Genomic_DNA"/>
</dbReference>
<dbReference type="Proteomes" id="UP001164929">
    <property type="component" value="Chromosome 1"/>
</dbReference>
<accession>A0AAD6WKP2</accession>
<evidence type="ECO:0000313" key="1">
    <source>
        <dbReference type="EMBL" id="KAJ7015272.1"/>
    </source>
</evidence>
<organism evidence="2 3">
    <name type="scientific">Populus alba x Populus x berolinensis</name>
    <dbReference type="NCBI Taxonomy" id="444605"/>
    <lineage>
        <taxon>Eukaryota</taxon>
        <taxon>Viridiplantae</taxon>
        <taxon>Streptophyta</taxon>
        <taxon>Embryophyta</taxon>
        <taxon>Tracheophyta</taxon>
        <taxon>Spermatophyta</taxon>
        <taxon>Magnoliopsida</taxon>
        <taxon>eudicotyledons</taxon>
        <taxon>Gunneridae</taxon>
        <taxon>Pentapetalae</taxon>
        <taxon>rosids</taxon>
        <taxon>fabids</taxon>
        <taxon>Malpighiales</taxon>
        <taxon>Salicaceae</taxon>
        <taxon>Saliceae</taxon>
        <taxon>Populus</taxon>
    </lineage>
</organism>
<keyword evidence="3" id="KW-1185">Reference proteome</keyword>
<dbReference type="EMBL" id="JAQIZT010000001">
    <property type="protein sequence ID" value="KAJ7015272.1"/>
    <property type="molecule type" value="Genomic_DNA"/>
</dbReference>
<evidence type="ECO:0000313" key="2">
    <source>
        <dbReference type="EMBL" id="KAJ7015276.1"/>
    </source>
</evidence>
<name>A0AAD6WKP2_9ROSI</name>
<protein>
    <submittedName>
        <fullName evidence="2">Uncharacterized protein</fullName>
    </submittedName>
</protein>
<dbReference type="AlphaFoldDB" id="A0AAD6WKP2"/>
<comment type="caution">
    <text evidence="2">The sequence shown here is derived from an EMBL/GenBank/DDBJ whole genome shotgun (WGS) entry which is preliminary data.</text>
</comment>
<sequence length="61" mass="7191">MMSLSFVTASRCLFGNLLVFNFKIIKISICQKIDKLILHKKSQNSLLLFIFYLDKNIYIFN</sequence>
<gene>
    <name evidence="1" type="ORF">NC653_004547</name>
    <name evidence="2" type="ORF">NC653_004551</name>
</gene>
<evidence type="ECO:0000313" key="3">
    <source>
        <dbReference type="Proteomes" id="UP001164929"/>
    </source>
</evidence>
<reference evidence="2 3" key="1">
    <citation type="journal article" date="2023" name="Mol. Ecol. Resour.">
        <title>Chromosome-level genome assembly of a triploid poplar Populus alba 'Berolinensis'.</title>
        <authorList>
            <person name="Chen S."/>
            <person name="Yu Y."/>
            <person name="Wang X."/>
            <person name="Wang S."/>
            <person name="Zhang T."/>
            <person name="Zhou Y."/>
            <person name="He R."/>
            <person name="Meng N."/>
            <person name="Wang Y."/>
            <person name="Liu W."/>
            <person name="Liu Z."/>
            <person name="Liu J."/>
            <person name="Guo Q."/>
            <person name="Huang H."/>
            <person name="Sederoff R.R."/>
            <person name="Wang G."/>
            <person name="Qu G."/>
            <person name="Chen S."/>
        </authorList>
    </citation>
    <scope>NUCLEOTIDE SEQUENCE [LARGE SCALE GENOMIC DNA]</scope>
    <source>
        <strain evidence="2">SC-2020</strain>
    </source>
</reference>
<proteinExistence type="predicted"/>